<reference evidence="1 2" key="1">
    <citation type="journal article" date="2006" name="Science">
        <title>The genome of black cottonwood, Populus trichocarpa (Torr. &amp; Gray).</title>
        <authorList>
            <person name="Tuskan G.A."/>
            <person name="Difazio S."/>
            <person name="Jansson S."/>
            <person name="Bohlmann J."/>
            <person name="Grigoriev I."/>
            <person name="Hellsten U."/>
            <person name="Putnam N."/>
            <person name="Ralph S."/>
            <person name="Rombauts S."/>
            <person name="Salamov A."/>
            <person name="Schein J."/>
            <person name="Sterck L."/>
            <person name="Aerts A."/>
            <person name="Bhalerao R.R."/>
            <person name="Bhalerao R.P."/>
            <person name="Blaudez D."/>
            <person name="Boerjan W."/>
            <person name="Brun A."/>
            <person name="Brunner A."/>
            <person name="Busov V."/>
            <person name="Campbell M."/>
            <person name="Carlson J."/>
            <person name="Chalot M."/>
            <person name="Chapman J."/>
            <person name="Chen G.L."/>
            <person name="Cooper D."/>
            <person name="Coutinho P.M."/>
            <person name="Couturier J."/>
            <person name="Covert S."/>
            <person name="Cronk Q."/>
            <person name="Cunningham R."/>
            <person name="Davis J."/>
            <person name="Degroeve S."/>
            <person name="Dejardin A."/>
            <person name="Depamphilis C."/>
            <person name="Detter J."/>
            <person name="Dirks B."/>
            <person name="Dubchak I."/>
            <person name="Duplessis S."/>
            <person name="Ehlting J."/>
            <person name="Ellis B."/>
            <person name="Gendler K."/>
            <person name="Goodstein D."/>
            <person name="Gribskov M."/>
            <person name="Grimwood J."/>
            <person name="Groover A."/>
            <person name="Gunter L."/>
            <person name="Hamberger B."/>
            <person name="Heinze B."/>
            <person name="Helariutta Y."/>
            <person name="Henrissat B."/>
            <person name="Holligan D."/>
            <person name="Holt R."/>
            <person name="Huang W."/>
            <person name="Islam-Faridi N."/>
            <person name="Jones S."/>
            <person name="Jones-Rhoades M."/>
            <person name="Jorgensen R."/>
            <person name="Joshi C."/>
            <person name="Kangasjarvi J."/>
            <person name="Karlsson J."/>
            <person name="Kelleher C."/>
            <person name="Kirkpatrick R."/>
            <person name="Kirst M."/>
            <person name="Kohler A."/>
            <person name="Kalluri U."/>
            <person name="Larimer F."/>
            <person name="Leebens-Mack J."/>
            <person name="Leple J.C."/>
            <person name="Locascio P."/>
            <person name="Lou Y."/>
            <person name="Lucas S."/>
            <person name="Martin F."/>
            <person name="Montanini B."/>
            <person name="Napoli C."/>
            <person name="Nelson D.R."/>
            <person name="Nelson C."/>
            <person name="Nieminen K."/>
            <person name="Nilsson O."/>
            <person name="Pereda V."/>
            <person name="Peter G."/>
            <person name="Philippe R."/>
            <person name="Pilate G."/>
            <person name="Poliakov A."/>
            <person name="Razumovskaya J."/>
            <person name="Richardson P."/>
            <person name="Rinaldi C."/>
            <person name="Ritland K."/>
            <person name="Rouze P."/>
            <person name="Ryaboy D."/>
            <person name="Schmutz J."/>
            <person name="Schrader J."/>
            <person name="Segerman B."/>
            <person name="Shin H."/>
            <person name="Siddiqui A."/>
            <person name="Sterky F."/>
            <person name="Terry A."/>
            <person name="Tsai C.J."/>
            <person name="Uberbacher E."/>
            <person name="Unneberg P."/>
            <person name="Vahala J."/>
            <person name="Wall K."/>
            <person name="Wessler S."/>
            <person name="Yang G."/>
            <person name="Yin T."/>
            <person name="Douglas C."/>
            <person name="Marra M."/>
            <person name="Sandberg G."/>
            <person name="Van de Peer Y."/>
            <person name="Rokhsar D."/>
        </authorList>
    </citation>
    <scope>NUCLEOTIDE SEQUENCE [LARGE SCALE GENOMIC DNA]</scope>
    <source>
        <strain evidence="2">cv. Nisqually</strain>
    </source>
</reference>
<sequence>MGEWVFFRREAGGEKFQGEGHCCHNKMRLLSAELIEKLPLEPNVGLHEAPSAGNLHIASPAWWNGRHVHLLAAAYVQSTSSGFYTERPIFPVILPRFFPSG</sequence>
<name>A0A3N7EJB1_POPTR</name>
<accession>A0A3N7EJB1</accession>
<keyword evidence="2" id="KW-1185">Reference proteome</keyword>
<dbReference type="AlphaFoldDB" id="A0A3N7EJB1"/>
<evidence type="ECO:0000313" key="2">
    <source>
        <dbReference type="Proteomes" id="UP000006729"/>
    </source>
</evidence>
<protein>
    <submittedName>
        <fullName evidence="1">Uncharacterized protein</fullName>
    </submittedName>
</protein>
<dbReference type="EMBL" id="CM009291">
    <property type="protein sequence ID" value="RQO87073.1"/>
    <property type="molecule type" value="Genomic_DNA"/>
</dbReference>
<dbReference type="Proteomes" id="UP000006729">
    <property type="component" value="Chromosome 2"/>
</dbReference>
<gene>
    <name evidence="1" type="ORF">POPTR_002G169550</name>
</gene>
<proteinExistence type="predicted"/>
<dbReference type="InParanoid" id="A0A3N7EJB1"/>
<organism evidence="1 2">
    <name type="scientific">Populus trichocarpa</name>
    <name type="common">Western balsam poplar</name>
    <name type="synonym">Populus balsamifera subsp. trichocarpa</name>
    <dbReference type="NCBI Taxonomy" id="3694"/>
    <lineage>
        <taxon>Eukaryota</taxon>
        <taxon>Viridiplantae</taxon>
        <taxon>Streptophyta</taxon>
        <taxon>Embryophyta</taxon>
        <taxon>Tracheophyta</taxon>
        <taxon>Spermatophyta</taxon>
        <taxon>Magnoliopsida</taxon>
        <taxon>eudicotyledons</taxon>
        <taxon>Gunneridae</taxon>
        <taxon>Pentapetalae</taxon>
        <taxon>rosids</taxon>
        <taxon>fabids</taxon>
        <taxon>Malpighiales</taxon>
        <taxon>Salicaceae</taxon>
        <taxon>Saliceae</taxon>
        <taxon>Populus</taxon>
    </lineage>
</organism>
<evidence type="ECO:0000313" key="1">
    <source>
        <dbReference type="EMBL" id="RQO87073.1"/>
    </source>
</evidence>